<dbReference type="EMBL" id="MGGF01000042">
    <property type="protein sequence ID" value="OGM21265.1"/>
    <property type="molecule type" value="Genomic_DNA"/>
</dbReference>
<evidence type="ECO:0000256" key="1">
    <source>
        <dbReference type="SAM" id="MobiDB-lite"/>
    </source>
</evidence>
<accession>A0A1F7Y3Z1</accession>
<feature type="domain" description="Cohesin" evidence="3">
    <location>
        <begin position="53"/>
        <end position="148"/>
    </location>
</feature>
<evidence type="ECO:0000313" key="5">
    <source>
        <dbReference type="Proteomes" id="UP000178750"/>
    </source>
</evidence>
<keyword evidence="2" id="KW-1133">Transmembrane helix</keyword>
<comment type="caution">
    <text evidence="4">The sequence shown here is derived from an EMBL/GenBank/DDBJ whole genome shotgun (WGS) entry which is preliminary data.</text>
</comment>
<dbReference type="GO" id="GO:0030246">
    <property type="term" value="F:carbohydrate binding"/>
    <property type="evidence" value="ECO:0007669"/>
    <property type="project" value="InterPro"/>
</dbReference>
<feature type="region of interest" description="Disordered" evidence="1">
    <location>
        <begin position="193"/>
        <end position="260"/>
    </location>
</feature>
<dbReference type="Gene3D" id="2.60.40.680">
    <property type="match status" value="1"/>
</dbReference>
<protein>
    <recommendedName>
        <fullName evidence="3">Cohesin domain-containing protein</fullName>
    </recommendedName>
</protein>
<dbReference type="InterPro" id="IPR008965">
    <property type="entry name" value="CBM2/CBM3_carb-bd_dom_sf"/>
</dbReference>
<dbReference type="GO" id="GO:0000272">
    <property type="term" value="P:polysaccharide catabolic process"/>
    <property type="evidence" value="ECO:0007669"/>
    <property type="project" value="InterPro"/>
</dbReference>
<sequence>MDKKKVIFVILTILLILGGVGAGVYLVQQSAEYREKAAPATTLALTTNNPNPELGQNVSVDVEINTGENRISGYELYILFDAQKLEALEVNPGTFLTDTQKIGPTIDNTNGTVYYVEYIFSGTADTISKQGQGKLATIIFKTKQSGTVQLTFDPVKTIVPGYLETGISGKSEADRTSVLIGATPLTINVLAATTPTSTPTPTTPAGVSPTAAPSPTSGIGGNGSATPTPTRVPTATPTQSSSSSSGTSSPTPTTEIPPIPNSGMSLPTLIGISAGVLLIALSLMLAL</sequence>
<dbReference type="Pfam" id="PF00963">
    <property type="entry name" value="Cohesin"/>
    <property type="match status" value="1"/>
</dbReference>
<keyword evidence="2" id="KW-0812">Transmembrane</keyword>
<evidence type="ECO:0000313" key="4">
    <source>
        <dbReference type="EMBL" id="OGM21265.1"/>
    </source>
</evidence>
<feature type="transmembrane region" description="Helical" evidence="2">
    <location>
        <begin position="264"/>
        <end position="286"/>
    </location>
</feature>
<keyword evidence="2" id="KW-0472">Membrane</keyword>
<gene>
    <name evidence="4" type="ORF">A2863_00290</name>
</gene>
<feature type="compositionally biased region" description="Low complexity" evidence="1">
    <location>
        <begin position="193"/>
        <end position="217"/>
    </location>
</feature>
<dbReference type="AlphaFoldDB" id="A0A1F7Y3Z1"/>
<dbReference type="SUPFAM" id="SSF49384">
    <property type="entry name" value="Carbohydrate-binding domain"/>
    <property type="match status" value="1"/>
</dbReference>
<proteinExistence type="predicted"/>
<reference evidence="4 5" key="1">
    <citation type="journal article" date="2016" name="Nat. Commun.">
        <title>Thousands of microbial genomes shed light on interconnected biogeochemical processes in an aquifer system.</title>
        <authorList>
            <person name="Anantharaman K."/>
            <person name="Brown C.T."/>
            <person name="Hug L.A."/>
            <person name="Sharon I."/>
            <person name="Castelle C.J."/>
            <person name="Probst A.J."/>
            <person name="Thomas B.C."/>
            <person name="Singh A."/>
            <person name="Wilkins M.J."/>
            <person name="Karaoz U."/>
            <person name="Brodie E.L."/>
            <person name="Williams K.H."/>
            <person name="Hubbard S.S."/>
            <person name="Banfield J.F."/>
        </authorList>
    </citation>
    <scope>NUCLEOTIDE SEQUENCE [LARGE SCALE GENOMIC DNA]</scope>
</reference>
<feature type="compositionally biased region" description="Low complexity" evidence="1">
    <location>
        <begin position="226"/>
        <end position="254"/>
    </location>
</feature>
<evidence type="ECO:0000259" key="3">
    <source>
        <dbReference type="Pfam" id="PF00963"/>
    </source>
</evidence>
<organism evidence="4 5">
    <name type="scientific">Candidatus Woesebacteria bacterium RIFCSPHIGHO2_01_FULL_38_9b</name>
    <dbReference type="NCBI Taxonomy" id="1802493"/>
    <lineage>
        <taxon>Bacteria</taxon>
        <taxon>Candidatus Woeseibacteriota</taxon>
    </lineage>
</organism>
<evidence type="ECO:0000256" key="2">
    <source>
        <dbReference type="SAM" id="Phobius"/>
    </source>
</evidence>
<dbReference type="CDD" id="cd08547">
    <property type="entry name" value="Type_II_cohesin"/>
    <property type="match status" value="1"/>
</dbReference>
<dbReference type="Proteomes" id="UP000178750">
    <property type="component" value="Unassembled WGS sequence"/>
</dbReference>
<name>A0A1F7Y3Z1_9BACT</name>
<dbReference type="InterPro" id="IPR002102">
    <property type="entry name" value="Cohesin_dom"/>
</dbReference>